<keyword evidence="1" id="KW-1133">Transmembrane helix</keyword>
<evidence type="ECO:0000313" key="3">
    <source>
        <dbReference type="EMBL" id="KAG9456402.1"/>
    </source>
</evidence>
<dbReference type="AlphaFoldDB" id="A0AAV7F8R6"/>
<keyword evidence="1" id="KW-0812">Transmembrane</keyword>
<dbReference type="EMBL" id="JAINDJ010000002">
    <property type="protein sequence ID" value="KAG9456402.1"/>
    <property type="molecule type" value="Genomic_DNA"/>
</dbReference>
<dbReference type="SUPFAM" id="SSF49723">
    <property type="entry name" value="Lipase/lipooxygenase domain (PLAT/LH2 domain)"/>
    <property type="match status" value="1"/>
</dbReference>
<dbReference type="InterPro" id="IPR056657">
    <property type="entry name" value="DUF7755"/>
</dbReference>
<evidence type="ECO:0000256" key="1">
    <source>
        <dbReference type="SAM" id="Phobius"/>
    </source>
</evidence>
<feature type="transmembrane region" description="Helical" evidence="1">
    <location>
        <begin position="310"/>
        <end position="327"/>
    </location>
</feature>
<dbReference type="Proteomes" id="UP000825729">
    <property type="component" value="Unassembled WGS sequence"/>
</dbReference>
<reference evidence="3 4" key="1">
    <citation type="submission" date="2021-07" db="EMBL/GenBank/DDBJ databases">
        <title>The Aristolochia fimbriata genome: insights into angiosperm evolution, floral development and chemical biosynthesis.</title>
        <authorList>
            <person name="Jiao Y."/>
        </authorList>
    </citation>
    <scope>NUCLEOTIDE SEQUENCE [LARGE SCALE GENOMIC DNA]</scope>
    <source>
        <strain evidence="3">IBCAS-2021</strain>
        <tissue evidence="3">Leaf</tissue>
    </source>
</reference>
<feature type="transmembrane region" description="Helical" evidence="1">
    <location>
        <begin position="286"/>
        <end position="304"/>
    </location>
</feature>
<keyword evidence="1" id="KW-0472">Membrane</keyword>
<protein>
    <recommendedName>
        <fullName evidence="2">DUF7755 domain-containing protein</fullName>
    </recommendedName>
</protein>
<evidence type="ECO:0000313" key="4">
    <source>
        <dbReference type="Proteomes" id="UP000825729"/>
    </source>
</evidence>
<proteinExistence type="predicted"/>
<dbReference type="Pfam" id="PF24938">
    <property type="entry name" value="DUF7755"/>
    <property type="match status" value="1"/>
</dbReference>
<accession>A0AAV7F8R6</accession>
<dbReference type="PANTHER" id="PTHR36330">
    <property type="entry name" value="LIPASE/LIPOOXYGENASE, PLAT/LH2 FAMILY PROTEIN"/>
    <property type="match status" value="1"/>
</dbReference>
<name>A0AAV7F8R6_ARIFI</name>
<organism evidence="3 4">
    <name type="scientific">Aristolochia fimbriata</name>
    <name type="common">White veined hardy Dutchman's pipe vine</name>
    <dbReference type="NCBI Taxonomy" id="158543"/>
    <lineage>
        <taxon>Eukaryota</taxon>
        <taxon>Viridiplantae</taxon>
        <taxon>Streptophyta</taxon>
        <taxon>Embryophyta</taxon>
        <taxon>Tracheophyta</taxon>
        <taxon>Spermatophyta</taxon>
        <taxon>Magnoliopsida</taxon>
        <taxon>Magnoliidae</taxon>
        <taxon>Piperales</taxon>
        <taxon>Aristolochiaceae</taxon>
        <taxon>Aristolochia</taxon>
    </lineage>
</organism>
<feature type="transmembrane region" description="Helical" evidence="1">
    <location>
        <begin position="390"/>
        <end position="413"/>
    </location>
</feature>
<feature type="transmembrane region" description="Helical" evidence="1">
    <location>
        <begin position="360"/>
        <end position="378"/>
    </location>
</feature>
<dbReference type="PANTHER" id="PTHR36330:SF2">
    <property type="entry name" value="LIPASE_LIPOOXYGENASE, PLAT_LH2 FAMILY PROTEIN"/>
    <property type="match status" value="1"/>
</dbReference>
<sequence length="420" mass="45835">MEGLSLNHVIFSVQSSFSLKWRSTTLSSDGFSRIPSFYRRQGSQLLHPRVTSKKAYAFKDFQEFVKPSSLLPAKEVKLLGESFLDEIKYLDLDGSCSYYTLQLRTSDDFGSSLSDTNSGILLCLIDVNGKSILQRIPALKNLENLDAMEGYDSFSFQRSSVDRISFMGPKLGTIEAIWIGPESGSWKLGGLSLTVLSGEQSNFVSEESKPAQIYGYKYEFEADDILLGEGADLSMVEVRPFRVTGISGPDCLTNLETDLSQYTSTNKQNMSTELSLKEYSNLKLSLLLYDGLLTLGGTMILALSDGQESAWAFLIGAVGGFVYLLLLQNSVDGLSTSDVSAMNDGRSNLSESIGRFRGPLSSIALLVFSIIVLLKYSRGGTSAILSPQELLVGVAGFLTCKIAVILAAFRPLLTESKANK</sequence>
<evidence type="ECO:0000259" key="2">
    <source>
        <dbReference type="Pfam" id="PF24938"/>
    </source>
</evidence>
<gene>
    <name evidence="3" type="ORF">H6P81_000910</name>
</gene>
<keyword evidence="4" id="KW-1185">Reference proteome</keyword>
<feature type="domain" description="DUF7755" evidence="2">
    <location>
        <begin position="97"/>
        <end position="244"/>
    </location>
</feature>
<dbReference type="InterPro" id="IPR036392">
    <property type="entry name" value="PLAT/LH2_dom_sf"/>
</dbReference>
<comment type="caution">
    <text evidence="3">The sequence shown here is derived from an EMBL/GenBank/DDBJ whole genome shotgun (WGS) entry which is preliminary data.</text>
</comment>